<dbReference type="EMBL" id="KV878176">
    <property type="protein sequence ID" value="OJI90624.1"/>
    <property type="molecule type" value="Genomic_DNA"/>
</dbReference>
<dbReference type="AlphaFoldDB" id="A0A1L9NN95"/>
<gene>
    <name evidence="1" type="ORF">ASPTUDRAFT_62662</name>
</gene>
<accession>A0A1L9NN95</accession>
<organism evidence="1 2">
    <name type="scientific">Aspergillus tubingensis (strain CBS 134.48)</name>
    <dbReference type="NCBI Taxonomy" id="767770"/>
    <lineage>
        <taxon>Eukaryota</taxon>
        <taxon>Fungi</taxon>
        <taxon>Dikarya</taxon>
        <taxon>Ascomycota</taxon>
        <taxon>Pezizomycotina</taxon>
        <taxon>Eurotiomycetes</taxon>
        <taxon>Eurotiomycetidae</taxon>
        <taxon>Eurotiales</taxon>
        <taxon>Aspergillaceae</taxon>
        <taxon>Aspergillus</taxon>
        <taxon>Aspergillus subgen. Circumdati</taxon>
    </lineage>
</organism>
<dbReference type="Proteomes" id="UP000184304">
    <property type="component" value="Unassembled WGS sequence"/>
</dbReference>
<proteinExistence type="predicted"/>
<name>A0A1L9NN95_ASPTC</name>
<evidence type="ECO:0000313" key="1">
    <source>
        <dbReference type="EMBL" id="OJI90624.1"/>
    </source>
</evidence>
<keyword evidence="2" id="KW-1185">Reference proteome</keyword>
<sequence length="135" mass="15441">MSEGRRKERRHLSDSVGALHEHSGKTWFAIDKDMGDPWELIVQEKFIFPYLESLCNEMISKIMQGLLLGSLSLHCNYPEVMNEPDAYRLAHIQVIKLTSPSKASGRQIQLLAILNDDRSQLLESRGQKQSTYVPE</sequence>
<protein>
    <submittedName>
        <fullName evidence="1">Uncharacterized protein</fullName>
    </submittedName>
</protein>
<dbReference type="VEuPathDB" id="FungiDB:ASPTUDRAFT_62662"/>
<reference evidence="2" key="1">
    <citation type="journal article" date="2017" name="Genome Biol.">
        <title>Comparative genomics reveals high biological diversity and specific adaptations in the industrially and medically important fungal genus Aspergillus.</title>
        <authorList>
            <person name="de Vries R.P."/>
            <person name="Riley R."/>
            <person name="Wiebenga A."/>
            <person name="Aguilar-Osorio G."/>
            <person name="Amillis S."/>
            <person name="Uchima C.A."/>
            <person name="Anderluh G."/>
            <person name="Asadollahi M."/>
            <person name="Askin M."/>
            <person name="Barry K."/>
            <person name="Battaglia E."/>
            <person name="Bayram O."/>
            <person name="Benocci T."/>
            <person name="Braus-Stromeyer S.A."/>
            <person name="Caldana C."/>
            <person name="Canovas D."/>
            <person name="Cerqueira G.C."/>
            <person name="Chen F."/>
            <person name="Chen W."/>
            <person name="Choi C."/>
            <person name="Clum A."/>
            <person name="Dos Santos R.A."/>
            <person name="Damasio A.R."/>
            <person name="Diallinas G."/>
            <person name="Emri T."/>
            <person name="Fekete E."/>
            <person name="Flipphi M."/>
            <person name="Freyberg S."/>
            <person name="Gallo A."/>
            <person name="Gournas C."/>
            <person name="Habgood R."/>
            <person name="Hainaut M."/>
            <person name="Harispe M.L."/>
            <person name="Henrissat B."/>
            <person name="Hilden K.S."/>
            <person name="Hope R."/>
            <person name="Hossain A."/>
            <person name="Karabika E."/>
            <person name="Karaffa L."/>
            <person name="Karanyi Z."/>
            <person name="Krasevec N."/>
            <person name="Kuo A."/>
            <person name="Kusch H."/>
            <person name="LaButti K."/>
            <person name="Lagendijk E.L."/>
            <person name="Lapidus A."/>
            <person name="Levasseur A."/>
            <person name="Lindquist E."/>
            <person name="Lipzen A."/>
            <person name="Logrieco A.F."/>
            <person name="MacCabe A."/>
            <person name="Maekelae M.R."/>
            <person name="Malavazi I."/>
            <person name="Melin P."/>
            <person name="Meyer V."/>
            <person name="Mielnichuk N."/>
            <person name="Miskei M."/>
            <person name="Molnar A.P."/>
            <person name="Mule G."/>
            <person name="Ngan C.Y."/>
            <person name="Orejas M."/>
            <person name="Orosz E."/>
            <person name="Ouedraogo J.P."/>
            <person name="Overkamp K.M."/>
            <person name="Park H.-S."/>
            <person name="Perrone G."/>
            <person name="Piumi F."/>
            <person name="Punt P.J."/>
            <person name="Ram A.F."/>
            <person name="Ramon A."/>
            <person name="Rauscher S."/>
            <person name="Record E."/>
            <person name="Riano-Pachon D.M."/>
            <person name="Robert V."/>
            <person name="Roehrig J."/>
            <person name="Ruller R."/>
            <person name="Salamov A."/>
            <person name="Salih N.S."/>
            <person name="Samson R.A."/>
            <person name="Sandor E."/>
            <person name="Sanguinetti M."/>
            <person name="Schuetze T."/>
            <person name="Sepcic K."/>
            <person name="Shelest E."/>
            <person name="Sherlock G."/>
            <person name="Sophianopoulou V."/>
            <person name="Squina F.M."/>
            <person name="Sun H."/>
            <person name="Susca A."/>
            <person name="Todd R.B."/>
            <person name="Tsang A."/>
            <person name="Unkles S.E."/>
            <person name="van de Wiele N."/>
            <person name="van Rossen-Uffink D."/>
            <person name="Oliveira J.V."/>
            <person name="Vesth T.C."/>
            <person name="Visser J."/>
            <person name="Yu J.-H."/>
            <person name="Zhou M."/>
            <person name="Andersen M.R."/>
            <person name="Archer D.B."/>
            <person name="Baker S.E."/>
            <person name="Benoit I."/>
            <person name="Brakhage A.A."/>
            <person name="Braus G.H."/>
            <person name="Fischer R."/>
            <person name="Frisvad J.C."/>
            <person name="Goldman G.H."/>
            <person name="Houbraken J."/>
            <person name="Oakley B."/>
            <person name="Pocsi I."/>
            <person name="Scazzocchio C."/>
            <person name="Seiboth B."/>
            <person name="vanKuyk P.A."/>
            <person name="Wortman J."/>
            <person name="Dyer P.S."/>
            <person name="Grigoriev I.V."/>
        </authorList>
    </citation>
    <scope>NUCLEOTIDE SEQUENCE [LARGE SCALE GENOMIC DNA]</scope>
    <source>
        <strain evidence="2">CBS 134.48</strain>
    </source>
</reference>
<evidence type="ECO:0000313" key="2">
    <source>
        <dbReference type="Proteomes" id="UP000184304"/>
    </source>
</evidence>